<organism evidence="4">
    <name type="scientific">uncultured Caudovirales phage</name>
    <dbReference type="NCBI Taxonomy" id="2100421"/>
    <lineage>
        <taxon>Viruses</taxon>
        <taxon>Duplodnaviria</taxon>
        <taxon>Heunggongvirae</taxon>
        <taxon>Uroviricota</taxon>
        <taxon>Caudoviricetes</taxon>
        <taxon>Peduoviridae</taxon>
        <taxon>Maltschvirus</taxon>
        <taxon>Maltschvirus maltsch</taxon>
    </lineage>
</organism>
<dbReference type="GO" id="GO:0006281">
    <property type="term" value="P:DNA repair"/>
    <property type="evidence" value="ECO:0007669"/>
    <property type="project" value="TreeGrafter"/>
</dbReference>
<keyword evidence="4" id="KW-0347">Helicase</keyword>
<evidence type="ECO:0000259" key="2">
    <source>
        <dbReference type="PROSITE" id="PS51192"/>
    </source>
</evidence>
<proteinExistence type="predicted"/>
<keyword evidence="4" id="KW-0547">Nucleotide-binding</keyword>
<sequence length="522" mass="58826">MEIIDNKALMLKTRNPDKVTQVITQSYVTSETQTPTGIGYEIAVKWTLPNAKILQNLGFKNVPSPIMGQYEWPGMYKPFEHQKVTASFLTLNQRAFCLNDMGTGKTMSVIWAADYLMTKKIIKRVLVICPLSIMDPAWRADLFKTAMHRRVDIAHGAKDKRIKVINSDAEFVIINYDGIEIVANEIAKGGFDLIVCDEASALKTPTTNRWKTLNSLINQHTWLWLLTGTPAAQSPMDAYGLAKMLRPDSVPRYIGAFRDQVMVKLTQFKYVPRPEAQKIVHKVLQPAIRYTKEECLDLPELIYTERDTPITPQQRKYYDLLKKEMLFEAAGEEVSAVNAAVKMNKLLQISSGAAYTDTGEVIEFDCSVRLKEMVEIVQQSSHKTLIFANFKHGIVTIKRHLDSLGITSEIIHGGVSANNRTKIFNKFQMEKDPQVLIIQPKAAAHGVTLHAANTIIWWGPITSTETYLQANARVHRQGQKNPCTVVHLVGSAVERSLYTSLSNKTEAQNTLLNMYKNIFGLI</sequence>
<reference evidence="4" key="1">
    <citation type="submission" date="2020-05" db="EMBL/GenBank/DDBJ databases">
        <authorList>
            <person name="Chiriac C."/>
            <person name="Salcher M."/>
            <person name="Ghai R."/>
            <person name="Kavagutti S V."/>
        </authorList>
    </citation>
    <scope>NUCLEOTIDE SEQUENCE</scope>
</reference>
<dbReference type="PROSITE" id="PS51192">
    <property type="entry name" value="HELICASE_ATP_BIND_1"/>
    <property type="match status" value="1"/>
</dbReference>
<dbReference type="PANTHER" id="PTHR45766:SF6">
    <property type="entry name" value="SWI_SNF-RELATED MATRIX-ASSOCIATED ACTIN-DEPENDENT REGULATOR OF CHROMATIN SUBFAMILY A-LIKE PROTEIN 1"/>
    <property type="match status" value="1"/>
</dbReference>
<dbReference type="InterPro" id="IPR000330">
    <property type="entry name" value="SNF2_N"/>
</dbReference>
<dbReference type="SUPFAM" id="SSF52540">
    <property type="entry name" value="P-loop containing nucleoside triphosphate hydrolases"/>
    <property type="match status" value="2"/>
</dbReference>
<keyword evidence="4" id="KW-0067">ATP-binding</keyword>
<dbReference type="Pfam" id="PF00176">
    <property type="entry name" value="SNF2-rel_dom"/>
    <property type="match status" value="1"/>
</dbReference>
<name>A0A6J5QL94_9CAUD</name>
<dbReference type="InterPro" id="IPR027417">
    <property type="entry name" value="P-loop_NTPase"/>
</dbReference>
<dbReference type="InterPro" id="IPR049730">
    <property type="entry name" value="SNF2/RAD54-like_C"/>
</dbReference>
<gene>
    <name evidence="4" type="ORF">UFOVP1043_35</name>
</gene>
<dbReference type="PANTHER" id="PTHR45766">
    <property type="entry name" value="DNA ANNEALING HELICASE AND ENDONUCLEASE ZRANB3 FAMILY MEMBER"/>
    <property type="match status" value="1"/>
</dbReference>
<dbReference type="SMART" id="SM00487">
    <property type="entry name" value="DEXDc"/>
    <property type="match status" value="1"/>
</dbReference>
<keyword evidence="1" id="KW-0378">Hydrolase</keyword>
<dbReference type="CDD" id="cd18793">
    <property type="entry name" value="SF2_C_SNF"/>
    <property type="match status" value="1"/>
</dbReference>
<protein>
    <submittedName>
        <fullName evidence="4">HepA Superfamily II DNA/RNA helicases, SNF2 family</fullName>
    </submittedName>
</protein>
<dbReference type="Gene3D" id="3.40.50.10810">
    <property type="entry name" value="Tandem AAA-ATPase domain"/>
    <property type="match status" value="1"/>
</dbReference>
<evidence type="ECO:0000256" key="1">
    <source>
        <dbReference type="ARBA" id="ARBA00022801"/>
    </source>
</evidence>
<accession>A0A6J5QL94</accession>
<dbReference type="GO" id="GO:0016787">
    <property type="term" value="F:hydrolase activity"/>
    <property type="evidence" value="ECO:0007669"/>
    <property type="project" value="UniProtKB-KW"/>
</dbReference>
<dbReference type="PROSITE" id="PS51194">
    <property type="entry name" value="HELICASE_CTER"/>
    <property type="match status" value="1"/>
</dbReference>
<dbReference type="GO" id="GO:0031297">
    <property type="term" value="P:replication fork processing"/>
    <property type="evidence" value="ECO:0007669"/>
    <property type="project" value="TreeGrafter"/>
</dbReference>
<feature type="domain" description="Helicase C-terminal" evidence="3">
    <location>
        <begin position="369"/>
        <end position="518"/>
    </location>
</feature>
<dbReference type="InterPro" id="IPR001650">
    <property type="entry name" value="Helicase_C-like"/>
</dbReference>
<dbReference type="GO" id="GO:0005524">
    <property type="term" value="F:ATP binding"/>
    <property type="evidence" value="ECO:0007669"/>
    <property type="project" value="InterPro"/>
</dbReference>
<dbReference type="SMART" id="SM00490">
    <property type="entry name" value="HELICc"/>
    <property type="match status" value="1"/>
</dbReference>
<dbReference type="EMBL" id="LR797001">
    <property type="protein sequence ID" value="CAB4180444.1"/>
    <property type="molecule type" value="Genomic_DNA"/>
</dbReference>
<feature type="domain" description="Helicase ATP-binding" evidence="2">
    <location>
        <begin position="86"/>
        <end position="248"/>
    </location>
</feature>
<dbReference type="GO" id="GO:0004386">
    <property type="term" value="F:helicase activity"/>
    <property type="evidence" value="ECO:0007669"/>
    <property type="project" value="UniProtKB-KW"/>
</dbReference>
<evidence type="ECO:0000259" key="3">
    <source>
        <dbReference type="PROSITE" id="PS51194"/>
    </source>
</evidence>
<dbReference type="InterPro" id="IPR014001">
    <property type="entry name" value="Helicase_ATP-bd"/>
</dbReference>
<evidence type="ECO:0000313" key="4">
    <source>
        <dbReference type="EMBL" id="CAB4180444.1"/>
    </source>
</evidence>
<dbReference type="Pfam" id="PF00271">
    <property type="entry name" value="Helicase_C"/>
    <property type="match status" value="1"/>
</dbReference>
<dbReference type="InterPro" id="IPR038718">
    <property type="entry name" value="SNF2-like_sf"/>
</dbReference>
<dbReference type="Gene3D" id="3.40.50.300">
    <property type="entry name" value="P-loop containing nucleotide triphosphate hydrolases"/>
    <property type="match status" value="1"/>
</dbReference>